<feature type="compositionally biased region" description="Polar residues" evidence="1">
    <location>
        <begin position="10"/>
        <end position="19"/>
    </location>
</feature>
<feature type="compositionally biased region" description="Polar residues" evidence="1">
    <location>
        <begin position="60"/>
        <end position="69"/>
    </location>
</feature>
<sequence length="103" mass="10734">MPDQPHSKTVRGTLSNPKTQAAIKNKETPPGIGGPAAQVEPKKSSSTSSSRSVPSGSTGATPQSTGTGEQNREKLPHSKTVRGTLANTDGRKVDKMMLGIRLV</sequence>
<dbReference type="EMBL" id="MCFA01000060">
    <property type="protein sequence ID" value="ORY11485.1"/>
    <property type="molecule type" value="Genomic_DNA"/>
</dbReference>
<dbReference type="AlphaFoldDB" id="A0A1Y1ZNU4"/>
<feature type="region of interest" description="Disordered" evidence="1">
    <location>
        <begin position="1"/>
        <end position="93"/>
    </location>
</feature>
<evidence type="ECO:0000256" key="1">
    <source>
        <dbReference type="SAM" id="MobiDB-lite"/>
    </source>
</evidence>
<reference evidence="2 3" key="1">
    <citation type="submission" date="2016-07" db="EMBL/GenBank/DDBJ databases">
        <title>Pervasive Adenine N6-methylation of Active Genes in Fungi.</title>
        <authorList>
            <consortium name="DOE Joint Genome Institute"/>
            <person name="Mondo S.J."/>
            <person name="Dannebaum R.O."/>
            <person name="Kuo R.C."/>
            <person name="Labutti K."/>
            <person name="Haridas S."/>
            <person name="Kuo A."/>
            <person name="Salamov A."/>
            <person name="Ahrendt S.R."/>
            <person name="Lipzen A."/>
            <person name="Sullivan W."/>
            <person name="Andreopoulos W.B."/>
            <person name="Clum A."/>
            <person name="Lindquist E."/>
            <person name="Daum C."/>
            <person name="Ramamoorthy G.K."/>
            <person name="Gryganskyi A."/>
            <person name="Culley D."/>
            <person name="Magnuson J.K."/>
            <person name="James T.Y."/>
            <person name="O'Malley M.A."/>
            <person name="Stajich J.E."/>
            <person name="Spatafora J.W."/>
            <person name="Visel A."/>
            <person name="Grigoriev I.V."/>
        </authorList>
    </citation>
    <scope>NUCLEOTIDE SEQUENCE [LARGE SCALE GENOMIC DNA]</scope>
    <source>
        <strain evidence="2 3">CBS 115471</strain>
    </source>
</reference>
<evidence type="ECO:0000313" key="3">
    <source>
        <dbReference type="Proteomes" id="UP000193144"/>
    </source>
</evidence>
<proteinExistence type="predicted"/>
<feature type="compositionally biased region" description="Low complexity" evidence="1">
    <location>
        <begin position="44"/>
        <end position="59"/>
    </location>
</feature>
<organism evidence="2 3">
    <name type="scientific">Clohesyomyces aquaticus</name>
    <dbReference type="NCBI Taxonomy" id="1231657"/>
    <lineage>
        <taxon>Eukaryota</taxon>
        <taxon>Fungi</taxon>
        <taxon>Dikarya</taxon>
        <taxon>Ascomycota</taxon>
        <taxon>Pezizomycotina</taxon>
        <taxon>Dothideomycetes</taxon>
        <taxon>Pleosporomycetidae</taxon>
        <taxon>Pleosporales</taxon>
        <taxon>Lindgomycetaceae</taxon>
        <taxon>Clohesyomyces</taxon>
    </lineage>
</organism>
<evidence type="ECO:0000313" key="2">
    <source>
        <dbReference type="EMBL" id="ORY11485.1"/>
    </source>
</evidence>
<keyword evidence="3" id="KW-1185">Reference proteome</keyword>
<gene>
    <name evidence="2" type="ORF">BCR34DRAFT_601272</name>
</gene>
<accession>A0A1Y1ZNU4</accession>
<name>A0A1Y1ZNU4_9PLEO</name>
<comment type="caution">
    <text evidence="2">The sequence shown here is derived from an EMBL/GenBank/DDBJ whole genome shotgun (WGS) entry which is preliminary data.</text>
</comment>
<dbReference type="OrthoDB" id="5234213at2759"/>
<protein>
    <submittedName>
        <fullName evidence="2">Uncharacterized protein</fullName>
    </submittedName>
</protein>
<dbReference type="Proteomes" id="UP000193144">
    <property type="component" value="Unassembled WGS sequence"/>
</dbReference>